<dbReference type="RefSeq" id="XP_007782394.1">
    <property type="nucleotide sequence ID" value="XM_007784204.1"/>
</dbReference>
<dbReference type="GeneID" id="19903505"/>
<feature type="compositionally biased region" description="Basic residues" evidence="1">
    <location>
        <begin position="134"/>
        <end position="148"/>
    </location>
</feature>
<protein>
    <submittedName>
        <fullName evidence="2">Uncharacterized protein</fullName>
    </submittedName>
</protein>
<evidence type="ECO:0000313" key="2">
    <source>
        <dbReference type="EMBL" id="EON67077.1"/>
    </source>
</evidence>
<feature type="compositionally biased region" description="Basic and acidic residues" evidence="1">
    <location>
        <begin position="91"/>
        <end position="121"/>
    </location>
</feature>
<gene>
    <name evidence="2" type="ORF">W97_06194</name>
</gene>
<dbReference type="AlphaFoldDB" id="R7YYV1"/>
<reference evidence="3" key="1">
    <citation type="submission" date="2012-06" db="EMBL/GenBank/DDBJ databases">
        <title>The genome sequence of Coniosporium apollinis CBS 100218.</title>
        <authorList>
            <consortium name="The Broad Institute Genome Sequencing Platform"/>
            <person name="Cuomo C."/>
            <person name="Gorbushina A."/>
            <person name="Noack S."/>
            <person name="Walker B."/>
            <person name="Young S.K."/>
            <person name="Zeng Q."/>
            <person name="Gargeya S."/>
            <person name="Fitzgerald M."/>
            <person name="Haas B."/>
            <person name="Abouelleil A."/>
            <person name="Alvarado L."/>
            <person name="Arachchi H.M."/>
            <person name="Berlin A.M."/>
            <person name="Chapman S.B."/>
            <person name="Goldberg J."/>
            <person name="Griggs A."/>
            <person name="Gujja S."/>
            <person name="Hansen M."/>
            <person name="Howarth C."/>
            <person name="Imamovic A."/>
            <person name="Larimer J."/>
            <person name="McCowan C."/>
            <person name="Montmayeur A."/>
            <person name="Murphy C."/>
            <person name="Neiman D."/>
            <person name="Pearson M."/>
            <person name="Priest M."/>
            <person name="Roberts A."/>
            <person name="Saif S."/>
            <person name="Shea T."/>
            <person name="Sisk P."/>
            <person name="Sykes S."/>
            <person name="Wortman J."/>
            <person name="Nusbaum C."/>
            <person name="Birren B."/>
        </authorList>
    </citation>
    <scope>NUCLEOTIDE SEQUENCE [LARGE SCALE GENOMIC DNA]</scope>
    <source>
        <strain evidence="3">CBS 100218</strain>
    </source>
</reference>
<evidence type="ECO:0000313" key="3">
    <source>
        <dbReference type="Proteomes" id="UP000016924"/>
    </source>
</evidence>
<keyword evidence="3" id="KW-1185">Reference proteome</keyword>
<evidence type="ECO:0000256" key="1">
    <source>
        <dbReference type="SAM" id="MobiDB-lite"/>
    </source>
</evidence>
<accession>R7YYV1</accession>
<dbReference type="HOGENOM" id="CLU_1594433_0_0_1"/>
<sequence>MLSRANTYTQLFGHATNCQRKEAGRQYDEPAIRGQAEPNCDQRHEAFGIIWRLKTTVDSSSVFIAELAAGPNNAKAPAEHQKTVVDALPGKIEKDMERKEKRTEGEKKTKDEKPEEKRTEDGSNPASGEVTLPTKKKKASRGRALGHRGRIEERMSRLQATTSLAGL</sequence>
<dbReference type="EMBL" id="JH767584">
    <property type="protein sequence ID" value="EON67077.1"/>
    <property type="molecule type" value="Genomic_DNA"/>
</dbReference>
<proteinExistence type="predicted"/>
<feature type="region of interest" description="Disordered" evidence="1">
    <location>
        <begin position="71"/>
        <end position="167"/>
    </location>
</feature>
<organism evidence="2 3">
    <name type="scientific">Coniosporium apollinis (strain CBS 100218)</name>
    <name type="common">Rock-inhabiting black yeast</name>
    <dbReference type="NCBI Taxonomy" id="1168221"/>
    <lineage>
        <taxon>Eukaryota</taxon>
        <taxon>Fungi</taxon>
        <taxon>Dikarya</taxon>
        <taxon>Ascomycota</taxon>
        <taxon>Pezizomycotina</taxon>
        <taxon>Dothideomycetes</taxon>
        <taxon>Dothideomycetes incertae sedis</taxon>
        <taxon>Coniosporium</taxon>
    </lineage>
</organism>
<name>R7YYV1_CONA1</name>
<feature type="compositionally biased region" description="Polar residues" evidence="1">
    <location>
        <begin position="158"/>
        <end position="167"/>
    </location>
</feature>
<dbReference type="Proteomes" id="UP000016924">
    <property type="component" value="Unassembled WGS sequence"/>
</dbReference>